<dbReference type="NCBIfam" id="TIGR00696">
    <property type="entry name" value="wecG_tagA_cpsF"/>
    <property type="match status" value="1"/>
</dbReference>
<name>A0A8J4H1G0_9BACL</name>
<reference evidence="3" key="1">
    <citation type="submission" date="2021-04" db="EMBL/GenBank/DDBJ databases">
        <title>Draft genome sequence of Xylanibacillus composti strain K13.</title>
        <authorList>
            <person name="Uke A."/>
            <person name="Chhe C."/>
            <person name="Baramee S."/>
            <person name="Kosugi A."/>
        </authorList>
    </citation>
    <scope>NUCLEOTIDE SEQUENCE</scope>
    <source>
        <strain evidence="3">K13</strain>
    </source>
</reference>
<keyword evidence="4" id="KW-1185">Reference proteome</keyword>
<keyword evidence="2" id="KW-0808">Transferase</keyword>
<protein>
    <recommendedName>
        <fullName evidence="5">N-acetylglucosaminyldiphosphoundecaprenol N-acetyl-beta-D-mannosaminyltransferase</fullName>
    </recommendedName>
</protein>
<accession>A0A8J4H1G0</accession>
<keyword evidence="1" id="KW-0328">Glycosyltransferase</keyword>
<proteinExistence type="predicted"/>
<comment type="caution">
    <text evidence="3">The sequence shown here is derived from an EMBL/GenBank/DDBJ whole genome shotgun (WGS) entry which is preliminary data.</text>
</comment>
<evidence type="ECO:0000256" key="1">
    <source>
        <dbReference type="ARBA" id="ARBA00022676"/>
    </source>
</evidence>
<dbReference type="GO" id="GO:0016758">
    <property type="term" value="F:hexosyltransferase activity"/>
    <property type="evidence" value="ECO:0007669"/>
    <property type="project" value="TreeGrafter"/>
</dbReference>
<dbReference type="EMBL" id="BOVK01000025">
    <property type="protein sequence ID" value="GIQ69178.1"/>
    <property type="molecule type" value="Genomic_DNA"/>
</dbReference>
<dbReference type="Pfam" id="PF03808">
    <property type="entry name" value="Glyco_tran_WecG"/>
    <property type="match status" value="1"/>
</dbReference>
<dbReference type="Proteomes" id="UP000677918">
    <property type="component" value="Unassembled WGS sequence"/>
</dbReference>
<organism evidence="3 4">
    <name type="scientific">Xylanibacillus composti</name>
    <dbReference type="NCBI Taxonomy" id="1572762"/>
    <lineage>
        <taxon>Bacteria</taxon>
        <taxon>Bacillati</taxon>
        <taxon>Bacillota</taxon>
        <taxon>Bacilli</taxon>
        <taxon>Bacillales</taxon>
        <taxon>Paenibacillaceae</taxon>
        <taxon>Xylanibacillus</taxon>
    </lineage>
</organism>
<dbReference type="CDD" id="cd06533">
    <property type="entry name" value="Glyco_transf_WecG_TagA"/>
    <property type="match status" value="1"/>
</dbReference>
<evidence type="ECO:0000256" key="2">
    <source>
        <dbReference type="ARBA" id="ARBA00022679"/>
    </source>
</evidence>
<dbReference type="PANTHER" id="PTHR34136">
    <property type="match status" value="1"/>
</dbReference>
<dbReference type="PANTHER" id="PTHR34136:SF1">
    <property type="entry name" value="UDP-N-ACETYL-D-MANNOSAMINURONIC ACID TRANSFERASE"/>
    <property type="match status" value="1"/>
</dbReference>
<sequence length="258" mass="29330">MNPIHSPKRYPFHSTYLHALSVQEIVEWAHSSIQHRTAAQLIVAGTELLVRLQRSAELRDIVNASPMICAGDHAVVLASRLHGIPVPERVTQIELVDKLLALANQSRYRIFLVGEEPELLQSAELYIRLFYPYLQVSGAISVWLHSHEETNALHAIARSGSDILFVALPSPERELWLHNCMHELNVPLCVGADAALDDYAARIRHSPAWIKGTVFERLFFFARRGRHFARSIRSCPAFLAGIVRDRRRRKRSRSAPRD</sequence>
<dbReference type="AlphaFoldDB" id="A0A8J4H1G0"/>
<evidence type="ECO:0000313" key="3">
    <source>
        <dbReference type="EMBL" id="GIQ69178.1"/>
    </source>
</evidence>
<dbReference type="InterPro" id="IPR004629">
    <property type="entry name" value="WecG_TagA_CpsF"/>
</dbReference>
<evidence type="ECO:0008006" key="5">
    <source>
        <dbReference type="Google" id="ProtNLM"/>
    </source>
</evidence>
<gene>
    <name evidence="3" type="ORF">XYCOK13_20020</name>
</gene>
<evidence type="ECO:0000313" key="4">
    <source>
        <dbReference type="Proteomes" id="UP000677918"/>
    </source>
</evidence>
<dbReference type="RefSeq" id="WP_213411986.1">
    <property type="nucleotide sequence ID" value="NZ_BOVK01000025.1"/>
</dbReference>